<dbReference type="PANTHER" id="PTHR42852">
    <property type="entry name" value="THIOL:DISULFIDE INTERCHANGE PROTEIN DSBE"/>
    <property type="match status" value="1"/>
</dbReference>
<dbReference type="GeneID" id="86940777"/>
<dbReference type="RefSeq" id="WP_009532854.1">
    <property type="nucleotide sequence ID" value="NZ_CAUOLT010000022.1"/>
</dbReference>
<name>A0AA36Y5S2_9FIRM</name>
<dbReference type="PANTHER" id="PTHR42852:SF17">
    <property type="entry name" value="THIOREDOXIN-LIKE PROTEIN HI_1115"/>
    <property type="match status" value="1"/>
</dbReference>
<dbReference type="InterPro" id="IPR036249">
    <property type="entry name" value="Thioredoxin-like_sf"/>
</dbReference>
<dbReference type="GO" id="GO:0016209">
    <property type="term" value="F:antioxidant activity"/>
    <property type="evidence" value="ECO:0007669"/>
    <property type="project" value="InterPro"/>
</dbReference>
<dbReference type="Pfam" id="PF00578">
    <property type="entry name" value="AhpC-TSA"/>
    <property type="match status" value="1"/>
</dbReference>
<feature type="domain" description="Thioredoxin" evidence="2">
    <location>
        <begin position="71"/>
        <end position="212"/>
    </location>
</feature>
<dbReference type="Proteomes" id="UP000018466">
    <property type="component" value="Unassembled WGS sequence"/>
</dbReference>
<dbReference type="EMBL" id="AGEL01000006">
    <property type="protein sequence ID" value="EHO17422.1"/>
    <property type="molecule type" value="Genomic_DNA"/>
</dbReference>
<dbReference type="CDD" id="cd02966">
    <property type="entry name" value="TlpA_like_family"/>
    <property type="match status" value="1"/>
</dbReference>
<evidence type="ECO:0000313" key="4">
    <source>
        <dbReference type="Proteomes" id="UP000018466"/>
    </source>
</evidence>
<dbReference type="PROSITE" id="PS00194">
    <property type="entry name" value="THIOREDOXIN_1"/>
    <property type="match status" value="1"/>
</dbReference>
<dbReference type="AlphaFoldDB" id="A0AA36Y5S2"/>
<dbReference type="InterPro" id="IPR017937">
    <property type="entry name" value="Thioredoxin_CS"/>
</dbReference>
<reference evidence="3 4" key="1">
    <citation type="submission" date="2011-10" db="EMBL/GenBank/DDBJ databases">
        <title>The Genome Sequence of Lachnospiraceae bacterium ACC2.</title>
        <authorList>
            <consortium name="The Broad Institute Genome Sequencing Platform"/>
            <person name="Earl A."/>
            <person name="Ward D."/>
            <person name="Feldgarden M."/>
            <person name="Gevers D."/>
            <person name="Sizova M."/>
            <person name="Hazen A."/>
            <person name="Epstein S."/>
            <person name="Young S.K."/>
            <person name="Zeng Q."/>
            <person name="Gargeya S."/>
            <person name="Fitzgerald M."/>
            <person name="Haas B."/>
            <person name="Abouelleil A."/>
            <person name="Alvarado L."/>
            <person name="Arachchi H.M."/>
            <person name="Berlin A."/>
            <person name="Brown A."/>
            <person name="Chapman S.B."/>
            <person name="Chen Z."/>
            <person name="Dunbar C."/>
            <person name="Freedman E."/>
            <person name="Gearin G."/>
            <person name="Goldberg J."/>
            <person name="Griggs A."/>
            <person name="Gujja S."/>
            <person name="Heiman D."/>
            <person name="Howarth C."/>
            <person name="Larson L."/>
            <person name="Lui A."/>
            <person name="MacDonald P.J.P."/>
            <person name="Montmayeur A."/>
            <person name="Murphy C."/>
            <person name="Neiman D."/>
            <person name="Pearson M."/>
            <person name="Priest M."/>
            <person name="Roberts A."/>
            <person name="Saif S."/>
            <person name="Shea T."/>
            <person name="Shenoy N."/>
            <person name="Sisk P."/>
            <person name="Stolte C."/>
            <person name="Sykes S."/>
            <person name="Wortman J."/>
            <person name="Nusbaum C."/>
            <person name="Birren B."/>
        </authorList>
    </citation>
    <scope>NUCLEOTIDE SEQUENCE [LARGE SCALE GENOMIC DNA]</scope>
    <source>
        <strain evidence="3 4">ACC2</strain>
    </source>
</reference>
<dbReference type="InterPro" id="IPR013766">
    <property type="entry name" value="Thioredoxin_domain"/>
</dbReference>
<proteinExistence type="predicted"/>
<accession>A0AA36Y5S2</accession>
<evidence type="ECO:0000259" key="2">
    <source>
        <dbReference type="PROSITE" id="PS51352"/>
    </source>
</evidence>
<dbReference type="SUPFAM" id="SSF52833">
    <property type="entry name" value="Thioredoxin-like"/>
    <property type="match status" value="1"/>
</dbReference>
<protein>
    <recommendedName>
        <fullName evidence="2">Thioredoxin domain-containing protein</fullName>
    </recommendedName>
</protein>
<evidence type="ECO:0000313" key="3">
    <source>
        <dbReference type="EMBL" id="EHO17422.1"/>
    </source>
</evidence>
<feature type="region of interest" description="Disordered" evidence="1">
    <location>
        <begin position="40"/>
        <end position="78"/>
    </location>
</feature>
<dbReference type="InterPro" id="IPR000866">
    <property type="entry name" value="AhpC/TSA"/>
</dbReference>
<dbReference type="InterPro" id="IPR050553">
    <property type="entry name" value="Thioredoxin_ResA/DsbE_sf"/>
</dbReference>
<dbReference type="GO" id="GO:0016491">
    <property type="term" value="F:oxidoreductase activity"/>
    <property type="evidence" value="ECO:0007669"/>
    <property type="project" value="InterPro"/>
</dbReference>
<sequence length="213" mass="22947">MKKKTTWILALVLLVLLVGAGTLYRKLAAKQAGSQLQAEAESTTAAESPAAEGQDSIASKAGAESTAEESSEALTAAPDFTVQEADGTVHKLSEYKGKPIVLNFWASWCGPCRAEMPEFNEVYKERGTEVQFLMVNLTDGNRETVKSASDFVTAQGYSLPILYDTAQDAARTYGVFSIPCTYFIDANGMMTAQARGAIDKDTLLHGIEMITTK</sequence>
<comment type="caution">
    <text evidence="3">The sequence shown here is derived from an EMBL/GenBank/DDBJ whole genome shotgun (WGS) entry which is preliminary data.</text>
</comment>
<feature type="compositionally biased region" description="Low complexity" evidence="1">
    <location>
        <begin position="40"/>
        <end position="65"/>
    </location>
</feature>
<dbReference type="Gene3D" id="3.40.30.10">
    <property type="entry name" value="Glutaredoxin"/>
    <property type="match status" value="1"/>
</dbReference>
<keyword evidence="4" id="KW-1185">Reference proteome</keyword>
<dbReference type="PROSITE" id="PS51352">
    <property type="entry name" value="THIOREDOXIN_2"/>
    <property type="match status" value="1"/>
</dbReference>
<organism evidence="3 4">
    <name type="scientific">Stomatobaculum longum</name>
    <dbReference type="NCBI Taxonomy" id="796942"/>
    <lineage>
        <taxon>Bacteria</taxon>
        <taxon>Bacillati</taxon>
        <taxon>Bacillota</taxon>
        <taxon>Clostridia</taxon>
        <taxon>Lachnospirales</taxon>
        <taxon>Lachnospiraceae</taxon>
        <taxon>Stomatobaculum</taxon>
    </lineage>
</organism>
<gene>
    <name evidence="3" type="ORF">HMPREF9623_01021</name>
</gene>
<evidence type="ECO:0000256" key="1">
    <source>
        <dbReference type="SAM" id="MobiDB-lite"/>
    </source>
</evidence>